<dbReference type="EMBL" id="CAIIXF020000007">
    <property type="protein sequence ID" value="CAH1788626.1"/>
    <property type="molecule type" value="Genomic_DNA"/>
</dbReference>
<comment type="caution">
    <text evidence="2">The sequence shown here is derived from an EMBL/GenBank/DDBJ whole genome shotgun (WGS) entry which is preliminary data.</text>
</comment>
<comment type="similarity">
    <text evidence="1">Belongs to the Cyclase 1 superfamily.</text>
</comment>
<gene>
    <name evidence="2" type="ORF">OFUS_LOCUS14119</name>
</gene>
<dbReference type="GO" id="GO:0019441">
    <property type="term" value="P:L-tryptophan catabolic process to kynurenine"/>
    <property type="evidence" value="ECO:0007669"/>
    <property type="project" value="InterPro"/>
</dbReference>
<dbReference type="InterPro" id="IPR037175">
    <property type="entry name" value="KFase_sf"/>
</dbReference>
<dbReference type="InterPro" id="IPR007325">
    <property type="entry name" value="KFase/CYL"/>
</dbReference>
<protein>
    <submittedName>
        <fullName evidence="2">Uncharacterized protein</fullName>
    </submittedName>
</protein>
<dbReference type="Gene3D" id="3.50.30.50">
    <property type="entry name" value="Putative cyclase"/>
    <property type="match status" value="1"/>
</dbReference>
<proteinExistence type="inferred from homology"/>
<dbReference type="PANTHER" id="PTHR43564:SF2">
    <property type="entry name" value="BLR6059 PROTEIN"/>
    <property type="match status" value="1"/>
</dbReference>
<reference evidence="2" key="1">
    <citation type="submission" date="2022-03" db="EMBL/GenBank/DDBJ databases">
        <authorList>
            <person name="Martin C."/>
        </authorList>
    </citation>
    <scope>NUCLEOTIDE SEQUENCE</scope>
</reference>
<organism evidence="2 3">
    <name type="scientific">Owenia fusiformis</name>
    <name type="common">Polychaete worm</name>
    <dbReference type="NCBI Taxonomy" id="6347"/>
    <lineage>
        <taxon>Eukaryota</taxon>
        <taxon>Metazoa</taxon>
        <taxon>Spiralia</taxon>
        <taxon>Lophotrochozoa</taxon>
        <taxon>Annelida</taxon>
        <taxon>Polychaeta</taxon>
        <taxon>Sedentaria</taxon>
        <taxon>Canalipalpata</taxon>
        <taxon>Sabellida</taxon>
        <taxon>Oweniida</taxon>
        <taxon>Oweniidae</taxon>
        <taxon>Owenia</taxon>
    </lineage>
</organism>
<dbReference type="OrthoDB" id="7108654at2759"/>
<dbReference type="SUPFAM" id="SSF102198">
    <property type="entry name" value="Putative cyclase"/>
    <property type="match status" value="1"/>
</dbReference>
<dbReference type="PANTHER" id="PTHR43564">
    <property type="entry name" value="KYNURENINE FORMAMIDASE-LIKE PROTEIN"/>
    <property type="match status" value="1"/>
</dbReference>
<dbReference type="GO" id="GO:0004061">
    <property type="term" value="F:arylformamidase activity"/>
    <property type="evidence" value="ECO:0007669"/>
    <property type="project" value="InterPro"/>
</dbReference>
<dbReference type="Proteomes" id="UP000749559">
    <property type="component" value="Unassembled WGS sequence"/>
</dbReference>
<accession>A0A8J1Y4P6</accession>
<dbReference type="AlphaFoldDB" id="A0A8J1Y4P6"/>
<dbReference type="Pfam" id="PF04199">
    <property type="entry name" value="Cyclase"/>
    <property type="match status" value="1"/>
</dbReference>
<keyword evidence="3" id="KW-1185">Reference proteome</keyword>
<sequence>MTHWATIFAIFGFCISNSKCRFLDMTYDLFAGLPQYPGHSPFKLKLVRKGPFLGSPFFVLNDIEMPEHTGTHIDAPYQFNESGWRVNEIPIDHLVGPAVVLDIREKMSEAPPDKVPTADIVDAETWERKYGRIPNGAIVIMNSGNGKNWPNVTAYSGAKDQDDSTNIRSPGFSLELTKWLVKERKINGIASDT</sequence>
<evidence type="ECO:0000256" key="1">
    <source>
        <dbReference type="ARBA" id="ARBA00007865"/>
    </source>
</evidence>
<evidence type="ECO:0000313" key="3">
    <source>
        <dbReference type="Proteomes" id="UP000749559"/>
    </source>
</evidence>
<evidence type="ECO:0000313" key="2">
    <source>
        <dbReference type="EMBL" id="CAH1788626.1"/>
    </source>
</evidence>
<name>A0A8J1Y4P6_OWEFU</name>